<evidence type="ECO:0000313" key="2">
    <source>
        <dbReference type="Proteomes" id="UP001056120"/>
    </source>
</evidence>
<gene>
    <name evidence="1" type="ORF">L1987_51162</name>
</gene>
<protein>
    <submittedName>
        <fullName evidence="1">Uncharacterized protein</fullName>
    </submittedName>
</protein>
<organism evidence="1 2">
    <name type="scientific">Smallanthus sonchifolius</name>
    <dbReference type="NCBI Taxonomy" id="185202"/>
    <lineage>
        <taxon>Eukaryota</taxon>
        <taxon>Viridiplantae</taxon>
        <taxon>Streptophyta</taxon>
        <taxon>Embryophyta</taxon>
        <taxon>Tracheophyta</taxon>
        <taxon>Spermatophyta</taxon>
        <taxon>Magnoliopsida</taxon>
        <taxon>eudicotyledons</taxon>
        <taxon>Gunneridae</taxon>
        <taxon>Pentapetalae</taxon>
        <taxon>asterids</taxon>
        <taxon>campanulids</taxon>
        <taxon>Asterales</taxon>
        <taxon>Asteraceae</taxon>
        <taxon>Asteroideae</taxon>
        <taxon>Heliantheae alliance</taxon>
        <taxon>Millerieae</taxon>
        <taxon>Smallanthus</taxon>
    </lineage>
</organism>
<dbReference type="EMBL" id="CM042034">
    <property type="protein sequence ID" value="KAI3760763.1"/>
    <property type="molecule type" value="Genomic_DNA"/>
</dbReference>
<sequence>MVPEIPGNIATTIANSTVAALKQAFSAMPELLSHIKSNPTTFTPTAETLKRALSSTFDLCLDWFNQLPSDDDLQQKWTQIDAQYNITETTVDFLKTSVTAVKYLLNDEQFRHWLYIATCFLIFVCGLEEVDGEDDESSGDDCKGFV</sequence>
<keyword evidence="2" id="KW-1185">Reference proteome</keyword>
<comment type="caution">
    <text evidence="1">The sequence shown here is derived from an EMBL/GenBank/DDBJ whole genome shotgun (WGS) entry which is preliminary data.</text>
</comment>
<name>A0ACB9ENX1_9ASTR</name>
<proteinExistence type="predicted"/>
<reference evidence="1 2" key="2">
    <citation type="journal article" date="2022" name="Mol. Ecol. Resour.">
        <title>The genomes of chicory, endive, great burdock and yacon provide insights into Asteraceae paleo-polyploidization history and plant inulin production.</title>
        <authorList>
            <person name="Fan W."/>
            <person name="Wang S."/>
            <person name="Wang H."/>
            <person name="Wang A."/>
            <person name="Jiang F."/>
            <person name="Liu H."/>
            <person name="Zhao H."/>
            <person name="Xu D."/>
            <person name="Zhang Y."/>
        </authorList>
    </citation>
    <scope>NUCLEOTIDE SEQUENCE [LARGE SCALE GENOMIC DNA]</scope>
    <source>
        <strain evidence="2">cv. Yunnan</strain>
        <tissue evidence="1">Leaves</tissue>
    </source>
</reference>
<accession>A0ACB9ENX1</accession>
<reference evidence="2" key="1">
    <citation type="journal article" date="2022" name="Mol. Ecol. Resour.">
        <title>The genomes of chicory, endive, great burdock and yacon provide insights into Asteraceae palaeo-polyploidization history and plant inulin production.</title>
        <authorList>
            <person name="Fan W."/>
            <person name="Wang S."/>
            <person name="Wang H."/>
            <person name="Wang A."/>
            <person name="Jiang F."/>
            <person name="Liu H."/>
            <person name="Zhao H."/>
            <person name="Xu D."/>
            <person name="Zhang Y."/>
        </authorList>
    </citation>
    <scope>NUCLEOTIDE SEQUENCE [LARGE SCALE GENOMIC DNA]</scope>
    <source>
        <strain evidence="2">cv. Yunnan</strain>
    </source>
</reference>
<dbReference type="Proteomes" id="UP001056120">
    <property type="component" value="Linkage Group LG17"/>
</dbReference>
<evidence type="ECO:0000313" key="1">
    <source>
        <dbReference type="EMBL" id="KAI3760763.1"/>
    </source>
</evidence>